<sequence length="1058" mass="114425">MAHPATAAIDRCRSCGHELRVKARFCDECGAPVSTPDPAGERKQVTVLFCDVVGSMKLASALDPERLRELMNELFNRAAAVIHRYQGTVDKFTGDGLMALFGAPCALEDHALRACIAALEIQVATSGLAVEVRRTDGLDLQIRIGLNSGEVITGDIGAGLGRYTAVGHPVGMAQRMEAAAPGGGVLCSMTTAKLVEGVARLGSVQEVVIKNSDRPVPARRLLAVESGKKVVGRNEGVMFGREAELTWLRNVLDARTGSVVAIVGDPGLGKSRLVAEFAAIAASEGLDVVIARCEAHTTTLAFRALSQMLRVMFRVEEVSDADARELTAAQCQGFLSVDSTDAQLLFEVMGIAESDVGPLQVSVDRRRRLVEIMAQAALARPTRTVYVLEDAHWIDAPSDEVLSQLAATLAVTTSTFVVTYRPEFRGALQQSSRNAITLAPLSGSTAVALVKYLLGDDPALEALADRIASAALGNPFFAEEIVRDLAGSDVLAGSRGAYRLTRSVGEITVPATVQAVLAARIDRLPAEAKSILNAAAVAGFAFDQEPLSALLPDADLSPLAELVSAELIDQTEFVPRQRYCFRHPLVRTVAYESQLTTTRAQAHRRLAAAIQARDPSAVDENAELIAAHYEAAGDLADAYHWHMRAADWLALRDLRAARTRWESARRIADQLADDHDDIAAMRIAPRTMLFSKSIFVGHDADVDDQFREFREMATQAGDATSLAIAMAGRIVSFTTNDIRIPEAAELAEELVDLVDQIDCDAPTMGVIMFAVIYARFLNCDFDAASIMLERLKSVLVHAQTMELAFADAIRGGIECLTGDHKSGRKHMQESYAITNGLPQDNQAIVWAYWGLLASIGIFKPAEIVDDMRENLQCAESFGDLFCIIAAQWSAGVVLLRTVESARTEAVGLLKSARASISKHNLFTVALPAIAADLAIDDARKGSRDEAIIELRDCFELHTTRGLRFVAGRAGEALVELLVERSGSGDLAEARRVIDCPLARHPEIPAMDLWWLRSRALLAAAKGDWAGHAEIARQYLSLCERLDARGRIDEARQMVSRRG</sequence>
<evidence type="ECO:0000313" key="4">
    <source>
        <dbReference type="EMBL" id="GFG50028.1"/>
    </source>
</evidence>
<proteinExistence type="predicted"/>
<keyword evidence="2" id="KW-0067">ATP-binding</keyword>
<dbReference type="Pfam" id="PF13240">
    <property type="entry name" value="Zn_Ribbon_1"/>
    <property type="match status" value="1"/>
</dbReference>
<reference evidence="4 7" key="2">
    <citation type="journal article" date="2019" name="Emerg. Microbes Infect.">
        <title>Comprehensive subspecies identification of 175 nontuberculous mycobacteria species based on 7547 genomic profiles.</title>
        <authorList>
            <person name="Matsumoto Y."/>
            <person name="Kinjo T."/>
            <person name="Motooka D."/>
            <person name="Nabeya D."/>
            <person name="Jung N."/>
            <person name="Uechi K."/>
            <person name="Horii T."/>
            <person name="Iida T."/>
            <person name="Fujita J."/>
            <person name="Nakamura S."/>
        </authorList>
    </citation>
    <scope>NUCLEOTIDE SEQUENCE [LARGE SCALE GENOMIC DNA]</scope>
    <source>
        <strain evidence="4 7">JCM 6377</strain>
    </source>
</reference>
<evidence type="ECO:0000256" key="2">
    <source>
        <dbReference type="ARBA" id="ARBA00022840"/>
    </source>
</evidence>
<dbReference type="InterPro" id="IPR026870">
    <property type="entry name" value="Zinc_ribbon_dom"/>
</dbReference>
<dbReference type="InterPro" id="IPR029787">
    <property type="entry name" value="Nucleotide_cyclase"/>
</dbReference>
<dbReference type="PANTHER" id="PTHR16305">
    <property type="entry name" value="TESTICULAR SOLUBLE ADENYLYL CYCLASE"/>
    <property type="match status" value="1"/>
</dbReference>
<dbReference type="InterPro" id="IPR001054">
    <property type="entry name" value="A/G_cyclase"/>
</dbReference>
<dbReference type="EMBL" id="PDCP01000005">
    <property type="protein sequence ID" value="PEG41736.1"/>
    <property type="molecule type" value="Genomic_DNA"/>
</dbReference>
<dbReference type="GO" id="GO:0005737">
    <property type="term" value="C:cytoplasm"/>
    <property type="evidence" value="ECO:0007669"/>
    <property type="project" value="TreeGrafter"/>
</dbReference>
<accession>A0A2A7ND34</accession>
<evidence type="ECO:0000256" key="1">
    <source>
        <dbReference type="ARBA" id="ARBA00022741"/>
    </source>
</evidence>
<feature type="domain" description="Guanylate cyclase" evidence="3">
    <location>
        <begin position="46"/>
        <end position="177"/>
    </location>
</feature>
<gene>
    <name evidence="5" type="ORF">CQY20_04630</name>
    <name evidence="4" type="ORF">MAGR_14690</name>
</gene>
<dbReference type="SUPFAM" id="SSF52540">
    <property type="entry name" value="P-loop containing nucleoside triphosphate hydrolases"/>
    <property type="match status" value="1"/>
</dbReference>
<dbReference type="Proteomes" id="UP000465302">
    <property type="component" value="Unassembled WGS sequence"/>
</dbReference>
<dbReference type="GO" id="GO:0009190">
    <property type="term" value="P:cyclic nucleotide biosynthetic process"/>
    <property type="evidence" value="ECO:0007669"/>
    <property type="project" value="InterPro"/>
</dbReference>
<evidence type="ECO:0000259" key="3">
    <source>
        <dbReference type="PROSITE" id="PS50125"/>
    </source>
</evidence>
<keyword evidence="1" id="KW-0547">Nucleotide-binding</keyword>
<dbReference type="GO" id="GO:0035556">
    <property type="term" value="P:intracellular signal transduction"/>
    <property type="evidence" value="ECO:0007669"/>
    <property type="project" value="InterPro"/>
</dbReference>
<organism evidence="5 6">
    <name type="scientific">Mycolicibacterium agri</name>
    <name type="common">Mycobacterium agri</name>
    <dbReference type="NCBI Taxonomy" id="36811"/>
    <lineage>
        <taxon>Bacteria</taxon>
        <taxon>Bacillati</taxon>
        <taxon>Actinomycetota</taxon>
        <taxon>Actinomycetes</taxon>
        <taxon>Mycobacteriales</taxon>
        <taxon>Mycobacteriaceae</taxon>
        <taxon>Mycolicibacterium</taxon>
    </lineage>
</organism>
<evidence type="ECO:0000313" key="5">
    <source>
        <dbReference type="EMBL" id="PEG41736.1"/>
    </source>
</evidence>
<protein>
    <submittedName>
        <fullName evidence="4 5">Cyclase</fullName>
    </submittedName>
</protein>
<evidence type="ECO:0000313" key="6">
    <source>
        <dbReference type="Proteomes" id="UP000220914"/>
    </source>
</evidence>
<dbReference type="Gene3D" id="3.40.50.300">
    <property type="entry name" value="P-loop containing nucleotide triphosphate hydrolases"/>
    <property type="match status" value="1"/>
</dbReference>
<dbReference type="AlphaFoldDB" id="A0A2A7ND34"/>
<comment type="caution">
    <text evidence="5">The sequence shown here is derived from an EMBL/GenBank/DDBJ whole genome shotgun (WGS) entry which is preliminary data.</text>
</comment>
<dbReference type="OrthoDB" id="5476461at2"/>
<dbReference type="InterPro" id="IPR041664">
    <property type="entry name" value="AAA_16"/>
</dbReference>
<dbReference type="GO" id="GO:0004016">
    <property type="term" value="F:adenylate cyclase activity"/>
    <property type="evidence" value="ECO:0007669"/>
    <property type="project" value="TreeGrafter"/>
</dbReference>
<reference evidence="4" key="3">
    <citation type="submission" date="2020-02" db="EMBL/GenBank/DDBJ databases">
        <authorList>
            <person name="Matsumoto Y."/>
            <person name="Motooka D."/>
            <person name="Nakamura S."/>
        </authorList>
    </citation>
    <scope>NUCLEOTIDE SEQUENCE</scope>
    <source>
        <strain evidence="4">JCM 6377</strain>
    </source>
</reference>
<dbReference type="PROSITE" id="PS50125">
    <property type="entry name" value="GUANYLATE_CYCLASE_2"/>
    <property type="match status" value="1"/>
</dbReference>
<dbReference type="PANTHER" id="PTHR16305:SF28">
    <property type="entry name" value="GUANYLATE CYCLASE DOMAIN-CONTAINING PROTEIN"/>
    <property type="match status" value="1"/>
</dbReference>
<dbReference type="CDD" id="cd07302">
    <property type="entry name" value="CHD"/>
    <property type="match status" value="1"/>
</dbReference>
<dbReference type="Pfam" id="PF13191">
    <property type="entry name" value="AAA_16"/>
    <property type="match status" value="1"/>
</dbReference>
<dbReference type="GO" id="GO:0005524">
    <property type="term" value="F:ATP binding"/>
    <property type="evidence" value="ECO:0007669"/>
    <property type="project" value="UniProtKB-KW"/>
</dbReference>
<dbReference type="Gene3D" id="3.30.70.1230">
    <property type="entry name" value="Nucleotide cyclase"/>
    <property type="match status" value="1"/>
</dbReference>
<dbReference type="EMBL" id="BLKS01000001">
    <property type="protein sequence ID" value="GFG50028.1"/>
    <property type="molecule type" value="Genomic_DNA"/>
</dbReference>
<reference evidence="5 6" key="1">
    <citation type="submission" date="2017-10" db="EMBL/GenBank/DDBJ databases">
        <title>The new phylogeny of genus Mycobacterium.</title>
        <authorList>
            <person name="Tortoli E."/>
            <person name="Trovato A."/>
            <person name="Cirillo D.M."/>
        </authorList>
    </citation>
    <scope>NUCLEOTIDE SEQUENCE [LARGE SCALE GENOMIC DNA]</scope>
    <source>
        <strain evidence="5 6">CCUG37673</strain>
    </source>
</reference>
<dbReference type="RefSeq" id="WP_097938496.1">
    <property type="nucleotide sequence ID" value="NZ_PDCP01000005.1"/>
</dbReference>
<keyword evidence="6" id="KW-1185">Reference proteome</keyword>
<dbReference type="Pfam" id="PF00211">
    <property type="entry name" value="Guanylate_cyc"/>
    <property type="match status" value="1"/>
</dbReference>
<dbReference type="Proteomes" id="UP000220914">
    <property type="component" value="Unassembled WGS sequence"/>
</dbReference>
<dbReference type="InterPro" id="IPR027417">
    <property type="entry name" value="P-loop_NTPase"/>
</dbReference>
<dbReference type="SMART" id="SM00044">
    <property type="entry name" value="CYCc"/>
    <property type="match status" value="1"/>
</dbReference>
<evidence type="ECO:0000313" key="7">
    <source>
        <dbReference type="Proteomes" id="UP000465302"/>
    </source>
</evidence>
<name>A0A2A7ND34_MYCAG</name>
<dbReference type="SUPFAM" id="SSF55073">
    <property type="entry name" value="Nucleotide cyclase"/>
    <property type="match status" value="1"/>
</dbReference>